<dbReference type="AlphaFoldDB" id="B3N0K6"/>
<name>B3N0K6_DROAN</name>
<dbReference type="GO" id="GO:0005634">
    <property type="term" value="C:nucleus"/>
    <property type="evidence" value="ECO:0007669"/>
    <property type="project" value="TreeGrafter"/>
</dbReference>
<dbReference type="PANTHER" id="PTHR20835">
    <property type="entry name" value="E3 UBIQUITIN-PROTEIN LIGASE PPP1R11-RELATED"/>
    <property type="match status" value="1"/>
</dbReference>
<evidence type="ECO:0000256" key="3">
    <source>
        <dbReference type="SAM" id="MobiDB-lite"/>
    </source>
</evidence>
<evidence type="ECO:0000313" key="5">
    <source>
        <dbReference type="Proteomes" id="UP000007801"/>
    </source>
</evidence>
<accession>B3N0K6</accession>
<feature type="compositionally biased region" description="Basic and acidic residues" evidence="3">
    <location>
        <begin position="245"/>
        <end position="262"/>
    </location>
</feature>
<organism evidence="4 5">
    <name type="scientific">Drosophila ananassae</name>
    <name type="common">Fruit fly</name>
    <dbReference type="NCBI Taxonomy" id="7217"/>
    <lineage>
        <taxon>Eukaryota</taxon>
        <taxon>Metazoa</taxon>
        <taxon>Ecdysozoa</taxon>
        <taxon>Arthropoda</taxon>
        <taxon>Hexapoda</taxon>
        <taxon>Insecta</taxon>
        <taxon>Pterygota</taxon>
        <taxon>Neoptera</taxon>
        <taxon>Endopterygota</taxon>
        <taxon>Diptera</taxon>
        <taxon>Brachycera</taxon>
        <taxon>Muscomorpha</taxon>
        <taxon>Ephydroidea</taxon>
        <taxon>Drosophilidae</taxon>
        <taxon>Drosophila</taxon>
        <taxon>Sophophora</taxon>
    </lineage>
</organism>
<keyword evidence="5" id="KW-1185">Reference proteome</keyword>
<dbReference type="GeneID" id="6504376"/>
<dbReference type="GO" id="GO:0004865">
    <property type="term" value="F:protein serine/threonine phosphatase inhibitor activity"/>
    <property type="evidence" value="ECO:0007669"/>
    <property type="project" value="InterPro"/>
</dbReference>
<dbReference type="Pfam" id="PF07491">
    <property type="entry name" value="PPI_Ypi1"/>
    <property type="match status" value="1"/>
</dbReference>
<dbReference type="OMA" id="CKESKTQ"/>
<dbReference type="HOGENOM" id="CLU_1016588_0_0_1"/>
<dbReference type="PANTHER" id="PTHR20835:SF0">
    <property type="entry name" value="E3 UBIQUITIN-PROTEIN LIGASE PPP1R11"/>
    <property type="match status" value="1"/>
</dbReference>
<proteinExistence type="predicted"/>
<dbReference type="Proteomes" id="UP000007801">
    <property type="component" value="Unassembled WGS sequence"/>
</dbReference>
<dbReference type="EMBL" id="CH902640">
    <property type="protein sequence ID" value="EDV38410.1"/>
    <property type="molecule type" value="Genomic_DNA"/>
</dbReference>
<reference evidence="4 5" key="1">
    <citation type="journal article" date="2007" name="Nature">
        <title>Evolution of genes and genomes on the Drosophila phylogeny.</title>
        <authorList>
            <consortium name="Drosophila 12 Genomes Consortium"/>
            <person name="Clark A.G."/>
            <person name="Eisen M.B."/>
            <person name="Smith D.R."/>
            <person name="Bergman C.M."/>
            <person name="Oliver B."/>
            <person name="Markow T.A."/>
            <person name="Kaufman T.C."/>
            <person name="Kellis M."/>
            <person name="Gelbart W."/>
            <person name="Iyer V.N."/>
            <person name="Pollard D.A."/>
            <person name="Sackton T.B."/>
            <person name="Larracuente A.M."/>
            <person name="Singh N.D."/>
            <person name="Abad J.P."/>
            <person name="Abt D.N."/>
            <person name="Adryan B."/>
            <person name="Aguade M."/>
            <person name="Akashi H."/>
            <person name="Anderson W.W."/>
            <person name="Aquadro C.F."/>
            <person name="Ardell D.H."/>
            <person name="Arguello R."/>
            <person name="Artieri C.G."/>
            <person name="Barbash D.A."/>
            <person name="Barker D."/>
            <person name="Barsanti P."/>
            <person name="Batterham P."/>
            <person name="Batzoglou S."/>
            <person name="Begun D."/>
            <person name="Bhutkar A."/>
            <person name="Blanco E."/>
            <person name="Bosak S.A."/>
            <person name="Bradley R.K."/>
            <person name="Brand A.D."/>
            <person name="Brent M.R."/>
            <person name="Brooks A.N."/>
            <person name="Brown R.H."/>
            <person name="Butlin R.K."/>
            <person name="Caggese C."/>
            <person name="Calvi B.R."/>
            <person name="Bernardo de Carvalho A."/>
            <person name="Caspi A."/>
            <person name="Castrezana S."/>
            <person name="Celniker S.E."/>
            <person name="Chang J.L."/>
            <person name="Chapple C."/>
            <person name="Chatterji S."/>
            <person name="Chinwalla A."/>
            <person name="Civetta A."/>
            <person name="Clifton S.W."/>
            <person name="Comeron J.M."/>
            <person name="Costello J.C."/>
            <person name="Coyne J.A."/>
            <person name="Daub J."/>
            <person name="David R.G."/>
            <person name="Delcher A.L."/>
            <person name="Delehaunty K."/>
            <person name="Do C.B."/>
            <person name="Ebling H."/>
            <person name="Edwards K."/>
            <person name="Eickbush T."/>
            <person name="Evans J.D."/>
            <person name="Filipski A."/>
            <person name="Findeiss S."/>
            <person name="Freyhult E."/>
            <person name="Fulton L."/>
            <person name="Fulton R."/>
            <person name="Garcia A.C."/>
            <person name="Gardiner A."/>
            <person name="Garfield D.A."/>
            <person name="Garvin B.E."/>
            <person name="Gibson G."/>
            <person name="Gilbert D."/>
            <person name="Gnerre S."/>
            <person name="Godfrey J."/>
            <person name="Good R."/>
            <person name="Gotea V."/>
            <person name="Gravely B."/>
            <person name="Greenberg A.J."/>
            <person name="Griffiths-Jones S."/>
            <person name="Gross S."/>
            <person name="Guigo R."/>
            <person name="Gustafson E.A."/>
            <person name="Haerty W."/>
            <person name="Hahn M.W."/>
            <person name="Halligan D.L."/>
            <person name="Halpern A.L."/>
            <person name="Halter G.M."/>
            <person name="Han M.V."/>
            <person name="Heger A."/>
            <person name="Hillier L."/>
            <person name="Hinrichs A.S."/>
            <person name="Holmes I."/>
            <person name="Hoskins R.A."/>
            <person name="Hubisz M.J."/>
            <person name="Hultmark D."/>
            <person name="Huntley M.A."/>
            <person name="Jaffe D.B."/>
            <person name="Jagadeeshan S."/>
            <person name="Jeck W.R."/>
            <person name="Johnson J."/>
            <person name="Jones C.D."/>
            <person name="Jordan W.C."/>
            <person name="Karpen G.H."/>
            <person name="Kataoka E."/>
            <person name="Keightley P.D."/>
            <person name="Kheradpour P."/>
            <person name="Kirkness E.F."/>
            <person name="Koerich L.B."/>
            <person name="Kristiansen K."/>
            <person name="Kudrna D."/>
            <person name="Kulathinal R.J."/>
            <person name="Kumar S."/>
            <person name="Kwok R."/>
            <person name="Lander E."/>
            <person name="Langley C.H."/>
            <person name="Lapoint R."/>
            <person name="Lazzaro B.P."/>
            <person name="Lee S.J."/>
            <person name="Levesque L."/>
            <person name="Li R."/>
            <person name="Lin C.F."/>
            <person name="Lin M.F."/>
            <person name="Lindblad-Toh K."/>
            <person name="Llopart A."/>
            <person name="Long M."/>
            <person name="Low L."/>
            <person name="Lozovsky E."/>
            <person name="Lu J."/>
            <person name="Luo M."/>
            <person name="Machado C.A."/>
            <person name="Makalowski W."/>
            <person name="Marzo M."/>
            <person name="Matsuda M."/>
            <person name="Matzkin L."/>
            <person name="McAllister B."/>
            <person name="McBride C.S."/>
            <person name="McKernan B."/>
            <person name="McKernan K."/>
            <person name="Mendez-Lago M."/>
            <person name="Minx P."/>
            <person name="Mollenhauer M.U."/>
            <person name="Montooth K."/>
            <person name="Mount S.M."/>
            <person name="Mu X."/>
            <person name="Myers E."/>
            <person name="Negre B."/>
            <person name="Newfeld S."/>
            <person name="Nielsen R."/>
            <person name="Noor M.A."/>
            <person name="O'Grady P."/>
            <person name="Pachter L."/>
            <person name="Papaceit M."/>
            <person name="Parisi M.J."/>
            <person name="Parisi M."/>
            <person name="Parts L."/>
            <person name="Pedersen J.S."/>
            <person name="Pesole G."/>
            <person name="Phillippy A.M."/>
            <person name="Ponting C.P."/>
            <person name="Pop M."/>
            <person name="Porcelli D."/>
            <person name="Powell J.R."/>
            <person name="Prohaska S."/>
            <person name="Pruitt K."/>
            <person name="Puig M."/>
            <person name="Quesneville H."/>
            <person name="Ram K.R."/>
            <person name="Rand D."/>
            <person name="Rasmussen M.D."/>
            <person name="Reed L.K."/>
            <person name="Reenan R."/>
            <person name="Reily A."/>
            <person name="Remington K.A."/>
            <person name="Rieger T.T."/>
            <person name="Ritchie M.G."/>
            <person name="Robin C."/>
            <person name="Rogers Y.H."/>
            <person name="Rohde C."/>
            <person name="Rozas J."/>
            <person name="Rubenfield M.J."/>
            <person name="Ruiz A."/>
            <person name="Russo S."/>
            <person name="Salzberg S.L."/>
            <person name="Sanchez-Gracia A."/>
            <person name="Saranga D.J."/>
            <person name="Sato H."/>
            <person name="Schaeffer S.W."/>
            <person name="Schatz M.C."/>
            <person name="Schlenke T."/>
            <person name="Schwartz R."/>
            <person name="Segarra C."/>
            <person name="Singh R.S."/>
            <person name="Sirot L."/>
            <person name="Sirota M."/>
            <person name="Sisneros N.B."/>
            <person name="Smith C.D."/>
            <person name="Smith T.F."/>
            <person name="Spieth J."/>
            <person name="Stage D.E."/>
            <person name="Stark A."/>
            <person name="Stephan W."/>
            <person name="Strausberg R.L."/>
            <person name="Strempel S."/>
            <person name="Sturgill D."/>
            <person name="Sutton G."/>
            <person name="Sutton G.G."/>
            <person name="Tao W."/>
            <person name="Teichmann S."/>
            <person name="Tobari Y.N."/>
            <person name="Tomimura Y."/>
            <person name="Tsolas J.M."/>
            <person name="Valente V.L."/>
            <person name="Venter E."/>
            <person name="Venter J.C."/>
            <person name="Vicario S."/>
            <person name="Vieira F.G."/>
            <person name="Vilella A.J."/>
            <person name="Villasante A."/>
            <person name="Walenz B."/>
            <person name="Wang J."/>
            <person name="Wasserman M."/>
            <person name="Watts T."/>
            <person name="Wilson D."/>
            <person name="Wilson R.K."/>
            <person name="Wing R.A."/>
            <person name="Wolfner M.F."/>
            <person name="Wong A."/>
            <person name="Wong G.K."/>
            <person name="Wu C.I."/>
            <person name="Wu G."/>
            <person name="Yamamoto D."/>
            <person name="Yang H.P."/>
            <person name="Yang S.P."/>
            <person name="Yorke J.A."/>
            <person name="Yoshida K."/>
            <person name="Zdobnov E."/>
            <person name="Zhang P."/>
            <person name="Zhang Y."/>
            <person name="Zimin A.V."/>
            <person name="Baldwin J."/>
            <person name="Abdouelleil A."/>
            <person name="Abdulkadir J."/>
            <person name="Abebe A."/>
            <person name="Abera B."/>
            <person name="Abreu J."/>
            <person name="Acer S.C."/>
            <person name="Aftuck L."/>
            <person name="Alexander A."/>
            <person name="An P."/>
            <person name="Anderson E."/>
            <person name="Anderson S."/>
            <person name="Arachi H."/>
            <person name="Azer M."/>
            <person name="Bachantsang P."/>
            <person name="Barry A."/>
            <person name="Bayul T."/>
            <person name="Berlin A."/>
            <person name="Bessette D."/>
            <person name="Bloom T."/>
            <person name="Blye J."/>
            <person name="Boguslavskiy L."/>
            <person name="Bonnet C."/>
            <person name="Boukhgalter B."/>
            <person name="Bourzgui I."/>
            <person name="Brown A."/>
            <person name="Cahill P."/>
            <person name="Channer S."/>
            <person name="Cheshatsang Y."/>
            <person name="Chuda L."/>
            <person name="Citroen M."/>
            <person name="Collymore A."/>
            <person name="Cooke P."/>
            <person name="Costello M."/>
            <person name="D'Aco K."/>
            <person name="Daza R."/>
            <person name="De Haan G."/>
            <person name="DeGray S."/>
            <person name="DeMaso C."/>
            <person name="Dhargay N."/>
            <person name="Dooley K."/>
            <person name="Dooley E."/>
            <person name="Doricent M."/>
            <person name="Dorje P."/>
            <person name="Dorjee K."/>
            <person name="Dupes A."/>
            <person name="Elong R."/>
            <person name="Falk J."/>
            <person name="Farina A."/>
            <person name="Faro S."/>
            <person name="Ferguson D."/>
            <person name="Fisher S."/>
            <person name="Foley C.D."/>
            <person name="Franke A."/>
            <person name="Friedrich D."/>
            <person name="Gadbois L."/>
            <person name="Gearin G."/>
            <person name="Gearin C.R."/>
            <person name="Giannoukos G."/>
            <person name="Goode T."/>
            <person name="Graham J."/>
            <person name="Grandbois E."/>
            <person name="Grewal S."/>
            <person name="Gyaltsen K."/>
            <person name="Hafez N."/>
            <person name="Hagos B."/>
            <person name="Hall J."/>
            <person name="Henson C."/>
            <person name="Hollinger A."/>
            <person name="Honan T."/>
            <person name="Huard M.D."/>
            <person name="Hughes L."/>
            <person name="Hurhula B."/>
            <person name="Husby M.E."/>
            <person name="Kamat A."/>
            <person name="Kanga B."/>
            <person name="Kashin S."/>
            <person name="Khazanovich D."/>
            <person name="Kisner P."/>
            <person name="Lance K."/>
            <person name="Lara M."/>
            <person name="Lee W."/>
            <person name="Lennon N."/>
            <person name="Letendre F."/>
            <person name="LeVine R."/>
            <person name="Lipovsky A."/>
            <person name="Liu X."/>
            <person name="Liu J."/>
            <person name="Liu S."/>
            <person name="Lokyitsang T."/>
            <person name="Lokyitsang Y."/>
            <person name="Lubonja R."/>
            <person name="Lui A."/>
            <person name="MacDonald P."/>
            <person name="Magnisalis V."/>
            <person name="Maru K."/>
            <person name="Matthews C."/>
            <person name="McCusker W."/>
            <person name="McDonough S."/>
            <person name="Mehta T."/>
            <person name="Meldrim J."/>
            <person name="Meneus L."/>
            <person name="Mihai O."/>
            <person name="Mihalev A."/>
            <person name="Mihova T."/>
            <person name="Mittelman R."/>
            <person name="Mlenga V."/>
            <person name="Montmayeur A."/>
            <person name="Mulrain L."/>
            <person name="Navidi A."/>
            <person name="Naylor J."/>
            <person name="Negash T."/>
            <person name="Nguyen T."/>
            <person name="Nguyen N."/>
            <person name="Nicol R."/>
            <person name="Norbu C."/>
            <person name="Norbu N."/>
            <person name="Novod N."/>
            <person name="O'Neill B."/>
            <person name="Osman S."/>
            <person name="Markiewicz E."/>
            <person name="Oyono O.L."/>
            <person name="Patti C."/>
            <person name="Phunkhang P."/>
            <person name="Pierre F."/>
            <person name="Priest M."/>
            <person name="Raghuraman S."/>
            <person name="Rege F."/>
            <person name="Reyes R."/>
            <person name="Rise C."/>
            <person name="Rogov P."/>
            <person name="Ross K."/>
            <person name="Ryan E."/>
            <person name="Settipalli S."/>
            <person name="Shea T."/>
            <person name="Sherpa N."/>
            <person name="Shi L."/>
            <person name="Shih D."/>
            <person name="Sparrow T."/>
            <person name="Spaulding J."/>
            <person name="Stalker J."/>
            <person name="Stange-Thomann N."/>
            <person name="Stavropoulos S."/>
            <person name="Stone C."/>
            <person name="Strader C."/>
            <person name="Tesfaye S."/>
            <person name="Thomson T."/>
            <person name="Thoulutsang Y."/>
            <person name="Thoulutsang D."/>
            <person name="Topham K."/>
            <person name="Topping I."/>
            <person name="Tsamla T."/>
            <person name="Vassiliev H."/>
            <person name="Vo A."/>
            <person name="Wangchuk T."/>
            <person name="Wangdi T."/>
            <person name="Weiand M."/>
            <person name="Wilkinson J."/>
            <person name="Wilson A."/>
            <person name="Yadav S."/>
            <person name="Young G."/>
            <person name="Yu Q."/>
            <person name="Zembek L."/>
            <person name="Zhong D."/>
            <person name="Zimmer A."/>
            <person name="Zwirko Z."/>
            <person name="Jaffe D.B."/>
            <person name="Alvarez P."/>
            <person name="Brockman W."/>
            <person name="Butler J."/>
            <person name="Chin C."/>
            <person name="Gnerre S."/>
            <person name="Grabherr M."/>
            <person name="Kleber M."/>
            <person name="Mauceli E."/>
            <person name="MacCallum I."/>
        </authorList>
    </citation>
    <scope>NUCLEOTIDE SEQUENCE [LARGE SCALE GENOMIC DNA]</scope>
    <source>
        <strain evidence="5">Tucson 14024-0371.13</strain>
    </source>
</reference>
<evidence type="ECO:0000256" key="2">
    <source>
        <dbReference type="ARBA" id="ARBA00031039"/>
    </source>
</evidence>
<sequence>MDQSKAKVTSVEEGGESGGAPKSPTPTRTIRIGATADSQGSSGIGTGVTGILNRPESDSGFSSAESTDSVQRAFGAVVGGGGGGGGAPCVLRLRLSHTQSPPRMPRVTASAPAAISGQEQGQGQTLKLAPARHVAFHEGVIDNEHMNKRKSKCCCIYRKPHPFGESSSSTEDECEHCFGHPEVRQRNRLEKQRKRRRAPDPVDCDCCCGSESSAEDIPAQIEDIDDGISLEVLQIQDVQDMQDSQAKDTSKDKDQCEKDESKSQAAWEEELRKD</sequence>
<dbReference type="OrthoDB" id="307488at2759"/>
<gene>
    <name evidence="4" type="primary">Dana\GF21704</name>
    <name evidence="4" type="synonym">dana_GLEANR_5614</name>
    <name evidence="4" type="ORF">GF21704</name>
</gene>
<protein>
    <recommendedName>
        <fullName evidence="1">E3 ubiquitin-protein ligase PPP1R11</fullName>
    </recommendedName>
    <alternativeName>
        <fullName evidence="2">Protein phosphatase 1 regulatory subunit 11</fullName>
    </alternativeName>
</protein>
<evidence type="ECO:0000256" key="1">
    <source>
        <dbReference type="ARBA" id="ARBA00021994"/>
    </source>
</evidence>
<dbReference type="InParanoid" id="B3N0K6"/>
<dbReference type="InterPro" id="IPR011107">
    <property type="entry name" value="PPI_Ypi1"/>
</dbReference>
<dbReference type="GO" id="GO:0008157">
    <property type="term" value="F:protein phosphatase 1 binding"/>
    <property type="evidence" value="ECO:0007669"/>
    <property type="project" value="TreeGrafter"/>
</dbReference>
<dbReference type="eggNOG" id="KOG4102">
    <property type="taxonomic scope" value="Eukaryota"/>
</dbReference>
<dbReference type="STRING" id="7217.B3N0K6"/>
<feature type="region of interest" description="Disordered" evidence="3">
    <location>
        <begin position="239"/>
        <end position="274"/>
    </location>
</feature>
<dbReference type="KEGG" id="dan:6504376"/>
<evidence type="ECO:0000313" key="4">
    <source>
        <dbReference type="EMBL" id="EDV38410.1"/>
    </source>
</evidence>
<feature type="region of interest" description="Disordered" evidence="3">
    <location>
        <begin position="1"/>
        <end position="67"/>
    </location>
</feature>